<accession>A0ABU9X2L9</accession>
<keyword evidence="1" id="KW-0805">Transcription regulation</keyword>
<evidence type="ECO:0000259" key="4">
    <source>
        <dbReference type="Pfam" id="PF13490"/>
    </source>
</evidence>
<keyword evidence="3" id="KW-0472">Membrane</keyword>
<evidence type="ECO:0000256" key="3">
    <source>
        <dbReference type="SAM" id="Phobius"/>
    </source>
</evidence>
<evidence type="ECO:0000313" key="5">
    <source>
        <dbReference type="EMBL" id="MEN2745704.1"/>
    </source>
</evidence>
<evidence type="ECO:0000313" key="6">
    <source>
        <dbReference type="Proteomes" id="UP001422074"/>
    </source>
</evidence>
<evidence type="ECO:0000256" key="2">
    <source>
        <dbReference type="ARBA" id="ARBA00023163"/>
    </source>
</evidence>
<dbReference type="InterPro" id="IPR027383">
    <property type="entry name" value="Znf_put"/>
</dbReference>
<dbReference type="Proteomes" id="UP001422074">
    <property type="component" value="Unassembled WGS sequence"/>
</dbReference>
<feature type="transmembrane region" description="Helical" evidence="3">
    <location>
        <begin position="96"/>
        <end position="117"/>
    </location>
</feature>
<reference evidence="5 6" key="1">
    <citation type="submission" date="2024-05" db="EMBL/GenBank/DDBJ databases">
        <title>Sinomonas sp. nov., isolated from a waste landfill.</title>
        <authorList>
            <person name="Zhao Y."/>
        </authorList>
    </citation>
    <scope>NUCLEOTIDE SEQUENCE [LARGE SCALE GENOMIC DNA]</scope>
    <source>
        <strain evidence="5 6">CCTCC AB2014300</strain>
    </source>
</reference>
<comment type="caution">
    <text evidence="5">The sequence shown here is derived from an EMBL/GenBank/DDBJ whole genome shotgun (WGS) entry which is preliminary data.</text>
</comment>
<keyword evidence="6" id="KW-1185">Reference proteome</keyword>
<keyword evidence="2" id="KW-0804">Transcription</keyword>
<name>A0ABU9X2L9_9MICC</name>
<dbReference type="RefSeq" id="WP_345886227.1">
    <property type="nucleotide sequence ID" value="NZ_JBDFRB010000017.1"/>
</dbReference>
<dbReference type="EMBL" id="JBDFRB010000017">
    <property type="protein sequence ID" value="MEN2745704.1"/>
    <property type="molecule type" value="Genomic_DNA"/>
</dbReference>
<protein>
    <submittedName>
        <fullName evidence="5">Zf-HC2 domain-containing protein</fullName>
    </submittedName>
</protein>
<organism evidence="5 6">
    <name type="scientific">Sinomonas halotolerans</name>
    <dbReference type="NCBI Taxonomy" id="1644133"/>
    <lineage>
        <taxon>Bacteria</taxon>
        <taxon>Bacillati</taxon>
        <taxon>Actinomycetota</taxon>
        <taxon>Actinomycetes</taxon>
        <taxon>Micrococcales</taxon>
        <taxon>Micrococcaceae</taxon>
        <taxon>Sinomonas</taxon>
    </lineage>
</organism>
<gene>
    <name evidence="5" type="ORF">ABCQ75_14340</name>
</gene>
<dbReference type="InterPro" id="IPR041916">
    <property type="entry name" value="Anti_sigma_zinc_sf"/>
</dbReference>
<dbReference type="Pfam" id="PF13490">
    <property type="entry name" value="zf-HC2"/>
    <property type="match status" value="1"/>
</dbReference>
<keyword evidence="3" id="KW-0812">Transmembrane</keyword>
<keyword evidence="3" id="KW-1133">Transmembrane helix</keyword>
<evidence type="ECO:0000256" key="1">
    <source>
        <dbReference type="ARBA" id="ARBA00023015"/>
    </source>
</evidence>
<feature type="domain" description="Putative zinc-finger" evidence="4">
    <location>
        <begin position="6"/>
        <end position="39"/>
    </location>
</feature>
<sequence length="236" mass="24043">MSLDHRDARMSLGAYLLGALGPEEARAVEAHVAVCAQCRAEVEELETLPALLDAVPAQRALALADAAPLPGEASAPPALLAKVRARRRALRARGTAALTGAAAASLVLGAALGASVLRAPTAQGPGTMTTASPAPSASPAARYSLATADGAQVEIGLVAKAWGTELSLECRGMPAGVFSVWVVADDGTQERAANWGSAGYAGRALLTGATSHHLASIREVQIRDESQRTLASVRRG</sequence>
<dbReference type="Gene3D" id="1.10.10.1320">
    <property type="entry name" value="Anti-sigma factor, zinc-finger domain"/>
    <property type="match status" value="1"/>
</dbReference>
<proteinExistence type="predicted"/>